<evidence type="ECO:0000313" key="2">
    <source>
        <dbReference type="EMBL" id="MBR9651748.1"/>
    </source>
</evidence>
<reference evidence="2 3" key="1">
    <citation type="journal article" date="2021" name="Arch. Microbiol.">
        <title>Thalassobius aquimarinus sp. nov., isolated from the Sea of Japan seashore.</title>
        <authorList>
            <person name="Kurilenko V.V."/>
            <person name="Romanenko L.A."/>
            <person name="Chernysheva N.Y."/>
            <person name="Velansky P.V."/>
            <person name="Tekutyeva L.A."/>
            <person name="Isaeva M.P."/>
            <person name="Mikhailov V.V."/>
        </authorList>
    </citation>
    <scope>NUCLEOTIDE SEQUENCE [LARGE SCALE GENOMIC DNA]</scope>
    <source>
        <strain evidence="2 3">KMM 8518</strain>
    </source>
</reference>
<evidence type="ECO:0000313" key="3">
    <source>
        <dbReference type="Proteomes" id="UP001195941"/>
    </source>
</evidence>
<keyword evidence="3" id="KW-1185">Reference proteome</keyword>
<comment type="caution">
    <text evidence="2">The sequence shown here is derived from an EMBL/GenBank/DDBJ whole genome shotgun (WGS) entry which is preliminary data.</text>
</comment>
<dbReference type="SUPFAM" id="SSF52833">
    <property type="entry name" value="Thioredoxin-like"/>
    <property type="match status" value="1"/>
</dbReference>
<dbReference type="Proteomes" id="UP001195941">
    <property type="component" value="Unassembled WGS sequence"/>
</dbReference>
<dbReference type="PANTHER" id="PTHR36057">
    <property type="match status" value="1"/>
</dbReference>
<sequence>MRRFVTWLAAALISFSSPVLADDHPVVVELYTSQGCSSCPPADAYLSTLAGREDVIALALHVDYWDYIGWKDDFADPKFTKRQKAYAMAANRRSVYTPQMIVNGAEHVIGNHPVDVEELIAKHAKMPDRVSLALSKRGGVLSISAHADRVMPTPLVVHLVRYEPMQKVKIRGGENAGRDLIYSNIVTEWNRLGDWDTRSPLNLQAQVRGDDPVVVILQAPGPGPIVAASRLR</sequence>
<evidence type="ECO:0000256" key="1">
    <source>
        <dbReference type="SAM" id="SignalP"/>
    </source>
</evidence>
<feature type="chain" id="PRO_5047369095" evidence="1">
    <location>
        <begin position="22"/>
        <end position="232"/>
    </location>
</feature>
<accession>A0ABS5HT80</accession>
<gene>
    <name evidence="2" type="ORF">IT775_11505</name>
</gene>
<name>A0ABS5HT80_9RHOB</name>
<protein>
    <submittedName>
        <fullName evidence="2">DUF1223 domain-containing protein</fullName>
    </submittedName>
</protein>
<feature type="signal peptide" evidence="1">
    <location>
        <begin position="1"/>
        <end position="21"/>
    </location>
</feature>
<dbReference type="PANTHER" id="PTHR36057:SF1">
    <property type="entry name" value="LIPOPROTEIN LIPID ATTACHMENT SITE-LIKE PROTEIN, PUTATIVE (DUF1223)-RELATED"/>
    <property type="match status" value="1"/>
</dbReference>
<keyword evidence="1" id="KW-0732">Signal</keyword>
<dbReference type="InterPro" id="IPR036249">
    <property type="entry name" value="Thioredoxin-like_sf"/>
</dbReference>
<organism evidence="2 3">
    <name type="scientific">Thalassovita aquimarina</name>
    <dbReference type="NCBI Taxonomy" id="2785917"/>
    <lineage>
        <taxon>Bacteria</taxon>
        <taxon>Pseudomonadati</taxon>
        <taxon>Pseudomonadota</taxon>
        <taxon>Alphaproteobacteria</taxon>
        <taxon>Rhodobacterales</taxon>
        <taxon>Roseobacteraceae</taxon>
        <taxon>Thalassovita</taxon>
    </lineage>
</organism>
<dbReference type="Pfam" id="PF06764">
    <property type="entry name" value="DUF1223"/>
    <property type="match status" value="1"/>
</dbReference>
<dbReference type="RefSeq" id="WP_212701269.1">
    <property type="nucleotide sequence ID" value="NZ_JADMKU010000009.1"/>
</dbReference>
<dbReference type="InterPro" id="IPR010634">
    <property type="entry name" value="DUF1223"/>
</dbReference>
<dbReference type="EMBL" id="JADMKU010000009">
    <property type="protein sequence ID" value="MBR9651748.1"/>
    <property type="molecule type" value="Genomic_DNA"/>
</dbReference>
<proteinExistence type="predicted"/>